<keyword evidence="1" id="KW-0732">Signal</keyword>
<keyword evidence="3" id="KW-1185">Reference proteome</keyword>
<evidence type="ECO:0000313" key="2">
    <source>
        <dbReference type="EMBL" id="MFM9646551.1"/>
    </source>
</evidence>
<accession>A0ABW9IDH3</accession>
<proteinExistence type="predicted"/>
<sequence length="176" mass="17382">MHAIRVASAAVLGACALAVSTPPAVAAESDVTPFGFSVLPSTITAGGQVALQIDRSSGGCKGAVTITSGIFDSVHIAAHRSSATTTVDYDVEVGAVYQVTFTCDGASGYTGLTVAGLRPASPTPAPYPVPRGVQAGAGGTVAGFDIKEIGLGAALIAGSVGAAYHFSRRRSGEDGT</sequence>
<gene>
    <name evidence="2" type="ORF">ACKI1S_10410</name>
</gene>
<evidence type="ECO:0008006" key="4">
    <source>
        <dbReference type="Google" id="ProtNLM"/>
    </source>
</evidence>
<evidence type="ECO:0000256" key="1">
    <source>
        <dbReference type="SAM" id="SignalP"/>
    </source>
</evidence>
<dbReference type="Proteomes" id="UP001631993">
    <property type="component" value="Unassembled WGS sequence"/>
</dbReference>
<dbReference type="RefSeq" id="WP_369279987.1">
    <property type="nucleotide sequence ID" value="NZ_JBJVMW010000003.1"/>
</dbReference>
<reference evidence="2 3" key="1">
    <citation type="submission" date="2024-12" db="EMBL/GenBank/DDBJ databases">
        <title>Forecasting of Potato common scab and diversities of Pathogenic streptomyces spp. in china.</title>
        <authorList>
            <person name="Handique U."/>
            <person name="Wu J."/>
        </authorList>
    </citation>
    <scope>NUCLEOTIDE SEQUENCE [LARGE SCALE GENOMIC DNA]</scope>
    <source>
        <strain evidence="2 3">ZRIMU1585</strain>
    </source>
</reference>
<protein>
    <recommendedName>
        <fullName evidence="4">Lipoprotein</fullName>
    </recommendedName>
</protein>
<dbReference type="EMBL" id="JBJVNE010000004">
    <property type="protein sequence ID" value="MFM9646551.1"/>
    <property type="molecule type" value="Genomic_DNA"/>
</dbReference>
<feature type="chain" id="PRO_5046717306" description="Lipoprotein" evidence="1">
    <location>
        <begin position="27"/>
        <end position="176"/>
    </location>
</feature>
<name>A0ABW9IDH3_STRGJ</name>
<evidence type="ECO:0000313" key="3">
    <source>
        <dbReference type="Proteomes" id="UP001631993"/>
    </source>
</evidence>
<organism evidence="2 3">
    <name type="scientific">Streptomyces galilaeus</name>
    <dbReference type="NCBI Taxonomy" id="33899"/>
    <lineage>
        <taxon>Bacteria</taxon>
        <taxon>Bacillati</taxon>
        <taxon>Actinomycetota</taxon>
        <taxon>Actinomycetes</taxon>
        <taxon>Kitasatosporales</taxon>
        <taxon>Streptomycetaceae</taxon>
        <taxon>Streptomyces</taxon>
    </lineage>
</organism>
<feature type="signal peptide" evidence="1">
    <location>
        <begin position="1"/>
        <end position="26"/>
    </location>
</feature>
<comment type="caution">
    <text evidence="2">The sequence shown here is derived from an EMBL/GenBank/DDBJ whole genome shotgun (WGS) entry which is preliminary data.</text>
</comment>